<keyword evidence="4" id="KW-1185">Reference proteome</keyword>
<feature type="chain" id="PRO_5047027254" evidence="1">
    <location>
        <begin position="29"/>
        <end position="903"/>
    </location>
</feature>
<evidence type="ECO:0000256" key="1">
    <source>
        <dbReference type="SAM" id="SignalP"/>
    </source>
</evidence>
<gene>
    <name evidence="3" type="ORF">ACFFK0_20445</name>
</gene>
<feature type="signal peptide" evidence="1">
    <location>
        <begin position="1"/>
        <end position="28"/>
    </location>
</feature>
<feature type="domain" description="SLH" evidence="2">
    <location>
        <begin position="174"/>
        <end position="237"/>
    </location>
</feature>
<evidence type="ECO:0000313" key="3">
    <source>
        <dbReference type="EMBL" id="MFC0214781.1"/>
    </source>
</evidence>
<dbReference type="InterPro" id="IPR001119">
    <property type="entry name" value="SLH_dom"/>
</dbReference>
<dbReference type="Proteomes" id="UP001589776">
    <property type="component" value="Unassembled WGS sequence"/>
</dbReference>
<accession>A0ABV6DQ50</accession>
<dbReference type="PROSITE" id="PS51272">
    <property type="entry name" value="SLH"/>
    <property type="match status" value="2"/>
</dbReference>
<dbReference type="PANTHER" id="PTHR43308">
    <property type="entry name" value="OUTER MEMBRANE PROTEIN ALPHA-RELATED"/>
    <property type="match status" value="1"/>
</dbReference>
<keyword evidence="1" id="KW-0732">Signal</keyword>
<evidence type="ECO:0000313" key="4">
    <source>
        <dbReference type="Proteomes" id="UP001589776"/>
    </source>
</evidence>
<comment type="caution">
    <text evidence="3">The sequence shown here is derived from an EMBL/GenBank/DDBJ whole genome shotgun (WGS) entry which is preliminary data.</text>
</comment>
<dbReference type="PANTHER" id="PTHR43308:SF5">
    <property type="entry name" value="S-LAYER PROTEIN _ PEPTIDOGLYCAN ENDO-BETA-N-ACETYLGLUCOSAMINIDASE"/>
    <property type="match status" value="1"/>
</dbReference>
<proteinExistence type="predicted"/>
<name>A0ABV6DQ50_9BACL</name>
<feature type="domain" description="SLH" evidence="2">
    <location>
        <begin position="44"/>
        <end position="107"/>
    </location>
</feature>
<dbReference type="RefSeq" id="WP_377472193.1">
    <property type="nucleotide sequence ID" value="NZ_JBHLWN010000077.1"/>
</dbReference>
<sequence>MKQLRMAKQLMIGAAVASMVLAAVPAAAAETTGTSASASASTSIRTKFPDVGANHWALQHVTKLAIEGIVEGNENGEYKPDDAVTQEQVLIMVMRALGADEEINENETTYNLPFTVSSFAQKYVGEALSRKLITLEEETSANGAAKNWGTRPATREWVAKIMVRMLGQETESGTPDFKDSAKISSWAKGYVNQAVKLGLVQGFEDGTFQPQGSITRAQMATFLSRSEKHAKVKSARYKKGYFSAIGGGKLVLQNEDGTYLTYNLPEETPFYGKNEGETIAASSLKPTYEVSILQAGGTAYYVELVSDQLQLETHSGSMLDVNLAGLKLYLMVEGSLKEFQLSDDVAVIDENGEGSSLAALTKNATVEVQRNKLVKSDKFTQIVVKGVPVSKTSEGTVQEIDRNAKVFKVLDKTSGQIETYDLSAYVNVTLIGGGQGDLSSLHVGDTVSYSVKENQLSAVTVTKQIDIGSAVKGTLIDSVNSKLGVMTIRTTNGELKAYELSDTVRVAIEGKTSAGLNDLIAGDELSVELLNNKVQLITVSNRSVQNLVFATITDYDDTKKFLTVEKNDGMPDVFFVNDKTAFVYLGTTYSLSNFYGTFSKGKKVNIQVGKDKTISSMTMATQLFGTISELNAVTNQMTIRSGGQDVFFKMSFPPAIELYGKSNATLSDLKIGDTVTIDLNPGQQDQIMKITATKTDLYKVLLRNANARQLTLQDANGTNLALTLDWGVELVVPGDTSPTVADIPVDEYVRLTFKGNSVTRAEVVVPLRGKVLAVDPAAGTVTVQDFAGVTQLITLGANASITGQAGAPLPLTSLKAGDRVQFMKDAADKPVLRVATTAQMTFEAYSATANSLSFSTAAGKSEMTMYSRAYLHQGTQTLTISSFAAKDAVTVYYIDNRVIEMEK</sequence>
<dbReference type="InterPro" id="IPR051465">
    <property type="entry name" value="Cell_Envelope_Struct_Comp"/>
</dbReference>
<dbReference type="Pfam" id="PF00395">
    <property type="entry name" value="SLH"/>
    <property type="match status" value="2"/>
</dbReference>
<evidence type="ECO:0000259" key="2">
    <source>
        <dbReference type="PROSITE" id="PS51272"/>
    </source>
</evidence>
<protein>
    <submittedName>
        <fullName evidence="3">S-layer homology domain-containing protein</fullName>
    </submittedName>
</protein>
<reference evidence="3 4" key="1">
    <citation type="submission" date="2024-09" db="EMBL/GenBank/DDBJ databases">
        <authorList>
            <person name="Sun Q."/>
            <person name="Mori K."/>
        </authorList>
    </citation>
    <scope>NUCLEOTIDE SEQUENCE [LARGE SCALE GENOMIC DNA]</scope>
    <source>
        <strain evidence="3 4">CCM 7759</strain>
    </source>
</reference>
<dbReference type="EMBL" id="JBHLWN010000077">
    <property type="protein sequence ID" value="MFC0214781.1"/>
    <property type="molecule type" value="Genomic_DNA"/>
</dbReference>
<organism evidence="3 4">
    <name type="scientific">Paenibacillus chartarius</name>
    <dbReference type="NCBI Taxonomy" id="747481"/>
    <lineage>
        <taxon>Bacteria</taxon>
        <taxon>Bacillati</taxon>
        <taxon>Bacillota</taxon>
        <taxon>Bacilli</taxon>
        <taxon>Bacillales</taxon>
        <taxon>Paenibacillaceae</taxon>
        <taxon>Paenibacillus</taxon>
    </lineage>
</organism>